<evidence type="ECO:0000313" key="3">
    <source>
        <dbReference type="Proteomes" id="UP000181873"/>
    </source>
</evidence>
<keyword evidence="4" id="KW-1185">Reference proteome</keyword>
<evidence type="ECO:0000313" key="4">
    <source>
        <dbReference type="Proteomes" id="UP000272492"/>
    </source>
</evidence>
<dbReference type="EMBL" id="MAOE01000125">
    <property type="protein sequence ID" value="OJD57564.1"/>
    <property type="molecule type" value="Genomic_DNA"/>
</dbReference>
<reference evidence="1 4" key="2">
    <citation type="submission" date="2018-12" db="EMBL/GenBank/DDBJ databases">
        <authorList>
            <person name="Wang H."/>
            <person name="Peng S."/>
            <person name="Yu X."/>
            <person name="Li X."/>
        </authorList>
    </citation>
    <scope>NUCLEOTIDE SEQUENCE [LARGE SCALE GENOMIC DNA]</scope>
    <source>
        <strain evidence="1 4">PFYN01</strain>
    </source>
</reference>
<evidence type="ECO:0000313" key="2">
    <source>
        <dbReference type="EMBL" id="OJD57564.1"/>
    </source>
</evidence>
<protein>
    <submittedName>
        <fullName evidence="2">Uncharacterized protein</fullName>
    </submittedName>
</protein>
<name>A0A1J9U1R3_9BACI</name>
<dbReference type="EMBL" id="CP034548">
    <property type="protein sequence ID" value="AZQ47340.1"/>
    <property type="molecule type" value="Genomic_DNA"/>
</dbReference>
<dbReference type="RefSeq" id="WP_071759053.1">
    <property type="nucleotide sequence ID" value="NZ_CBCSIO010000002.1"/>
</dbReference>
<dbReference type="AlphaFoldDB" id="A0A1J9U1R3"/>
<sequence length="114" mass="13820">MKIISELELKKMIELEKDSLVVRKDISDEKLKRFLSYYEFFTNNVIGLVEKEGKNTILYSKYYWYTKYKKRYFEVYGYDAGIEQEGFKLLEELENELEDGIDWVIIQDIEESEK</sequence>
<dbReference type="Proteomes" id="UP000181873">
    <property type="component" value="Unassembled WGS sequence"/>
</dbReference>
<gene>
    <name evidence="2" type="ORF">BAU25_19290</name>
    <name evidence="1" type="ORF">EJW27_12600</name>
</gene>
<accession>A0A1J9U1R3</accession>
<dbReference type="Proteomes" id="UP000272492">
    <property type="component" value="Chromosome"/>
</dbReference>
<proteinExistence type="predicted"/>
<evidence type="ECO:0000313" key="1">
    <source>
        <dbReference type="EMBL" id="AZQ47340.1"/>
    </source>
</evidence>
<reference evidence="2 3" key="1">
    <citation type="submission" date="2016-06" db="EMBL/GenBank/DDBJ databases">
        <title>First insights into the genetic diversity and population structure of in the Bacillus cereus group bacteria from diverse marine environments.</title>
        <authorList>
            <person name="Liu Y."/>
            <person name="Lai Q."/>
            <person name="Shao Z."/>
        </authorList>
    </citation>
    <scope>NUCLEOTIDE SEQUENCE [LARGE SCALE GENOMIC DNA]</scope>
    <source>
        <strain evidence="2 3">N35-10-2</strain>
    </source>
</reference>
<organism evidence="2 3">
    <name type="scientific">Bacillus albus</name>
    <dbReference type="NCBI Taxonomy" id="2026189"/>
    <lineage>
        <taxon>Bacteria</taxon>
        <taxon>Bacillati</taxon>
        <taxon>Bacillota</taxon>
        <taxon>Bacilli</taxon>
        <taxon>Bacillales</taxon>
        <taxon>Bacillaceae</taxon>
        <taxon>Bacillus</taxon>
        <taxon>Bacillus cereus group</taxon>
    </lineage>
</organism>